<dbReference type="SUPFAM" id="SSF82057">
    <property type="entry name" value="Prokaryotic SH3-related domain"/>
    <property type="match status" value="1"/>
</dbReference>
<reference evidence="6 7" key="1">
    <citation type="submission" date="2020-03" db="EMBL/GenBank/DDBJ databases">
        <title>Genomic Encyclopedia of Type Strains, Phase IV (KMG-IV): sequencing the most valuable type-strain genomes for metagenomic binning, comparative biology and taxonomic classification.</title>
        <authorList>
            <person name="Goeker M."/>
        </authorList>
    </citation>
    <scope>NUCLEOTIDE SEQUENCE [LARGE SCALE GENOMIC DNA]</scope>
    <source>
        <strain evidence="6 7">DSM 105096</strain>
    </source>
</reference>
<keyword evidence="3 6" id="KW-0378">Hydrolase</keyword>
<dbReference type="GO" id="GO:0016787">
    <property type="term" value="F:hydrolase activity"/>
    <property type="evidence" value="ECO:0007669"/>
    <property type="project" value="UniProtKB-KW"/>
</dbReference>
<dbReference type="InterPro" id="IPR041382">
    <property type="entry name" value="SH3_16"/>
</dbReference>
<dbReference type="InterPro" id="IPR051202">
    <property type="entry name" value="Peptidase_C40"/>
</dbReference>
<dbReference type="PANTHER" id="PTHR47053">
    <property type="entry name" value="MUREIN DD-ENDOPEPTIDASE MEPH-RELATED"/>
    <property type="match status" value="1"/>
</dbReference>
<dbReference type="InterPro" id="IPR003646">
    <property type="entry name" value="SH3-like_bac-type"/>
</dbReference>
<evidence type="ECO:0000256" key="3">
    <source>
        <dbReference type="ARBA" id="ARBA00022801"/>
    </source>
</evidence>
<dbReference type="Pfam" id="PF18348">
    <property type="entry name" value="SH3_16"/>
    <property type="match status" value="1"/>
</dbReference>
<sequence length="379" mass="40830">MHAKPAAADHAAALEELSKRFAPDKRTDRLVAAVTNGSIEGYTTLVAGQNALDSLAGASKELVNNVRLLPDTAVGDRSVGVIKVSVANLRSRPGHNQELATQALLGTPIRVLDEQDEWFLVRTPDGYLAWLEPGAFVSMTGEELAAYQREDLRMVDGETRAVTSNDEYRDVLSAITPGGIIAARAPSSRSGQSVALPNGDRGTVPAKDLHTFKEWANPRELKSQELVNTALRFSGQPYLWGGTSPNGMDCSGFTKMVYYLNGFVIPRDASQQVHAGTEVPLTEDLANLAVGDLLFFGAIRDDGSQRITHVGFYLGAGRLLHAGADNGRITENNLIAGEPLYNALRRKTLLRAKRLTPGTDGVITVADAFARIHTKSSSR</sequence>
<keyword evidence="7" id="KW-1185">Reference proteome</keyword>
<dbReference type="EMBL" id="JAATJH010000002">
    <property type="protein sequence ID" value="NJC26332.1"/>
    <property type="molecule type" value="Genomic_DNA"/>
</dbReference>
<dbReference type="SUPFAM" id="SSF54001">
    <property type="entry name" value="Cysteine proteinases"/>
    <property type="match status" value="1"/>
</dbReference>
<dbReference type="Pfam" id="PF00877">
    <property type="entry name" value="NLPC_P60"/>
    <property type="match status" value="1"/>
</dbReference>
<gene>
    <name evidence="6" type="ORF">GGR27_001831</name>
</gene>
<dbReference type="Gene3D" id="3.90.1720.10">
    <property type="entry name" value="endopeptidase domain like (from Nostoc punctiforme)"/>
    <property type="match status" value="1"/>
</dbReference>
<protein>
    <submittedName>
        <fullName evidence="6">Cell wall-associated NlpC family hydrolase</fullName>
    </submittedName>
</protein>
<evidence type="ECO:0000259" key="5">
    <source>
        <dbReference type="PROSITE" id="PS51935"/>
    </source>
</evidence>
<dbReference type="PROSITE" id="PS51935">
    <property type="entry name" value="NLPC_P60"/>
    <property type="match status" value="1"/>
</dbReference>
<evidence type="ECO:0000256" key="4">
    <source>
        <dbReference type="ARBA" id="ARBA00022807"/>
    </source>
</evidence>
<dbReference type="SMART" id="SM00287">
    <property type="entry name" value="SH3b"/>
    <property type="match status" value="1"/>
</dbReference>
<name>A0ABX0XAU5_9BACT</name>
<dbReference type="PANTHER" id="PTHR47053:SF1">
    <property type="entry name" value="MUREIN DD-ENDOPEPTIDASE MEPH-RELATED"/>
    <property type="match status" value="1"/>
</dbReference>
<evidence type="ECO:0000256" key="1">
    <source>
        <dbReference type="ARBA" id="ARBA00007074"/>
    </source>
</evidence>
<evidence type="ECO:0000256" key="2">
    <source>
        <dbReference type="ARBA" id="ARBA00022670"/>
    </source>
</evidence>
<dbReference type="Proteomes" id="UP000770785">
    <property type="component" value="Unassembled WGS sequence"/>
</dbReference>
<dbReference type="Gene3D" id="2.30.30.40">
    <property type="entry name" value="SH3 Domains"/>
    <property type="match status" value="1"/>
</dbReference>
<proteinExistence type="inferred from homology"/>
<organism evidence="6 7">
    <name type="scientific">Neolewinella antarctica</name>
    <dbReference type="NCBI Taxonomy" id="442734"/>
    <lineage>
        <taxon>Bacteria</taxon>
        <taxon>Pseudomonadati</taxon>
        <taxon>Bacteroidota</taxon>
        <taxon>Saprospiria</taxon>
        <taxon>Saprospirales</taxon>
        <taxon>Lewinellaceae</taxon>
        <taxon>Neolewinella</taxon>
    </lineage>
</organism>
<dbReference type="InterPro" id="IPR000064">
    <property type="entry name" value="NLP_P60_dom"/>
</dbReference>
<accession>A0ABX0XAU5</accession>
<dbReference type="RefSeq" id="WP_168037083.1">
    <property type="nucleotide sequence ID" value="NZ_JAATJH010000002.1"/>
</dbReference>
<dbReference type="InterPro" id="IPR038765">
    <property type="entry name" value="Papain-like_cys_pep_sf"/>
</dbReference>
<keyword evidence="4" id="KW-0788">Thiol protease</keyword>
<comment type="similarity">
    <text evidence="1">Belongs to the peptidase C40 family.</text>
</comment>
<comment type="caution">
    <text evidence="6">The sequence shown here is derived from an EMBL/GenBank/DDBJ whole genome shotgun (WGS) entry which is preliminary data.</text>
</comment>
<keyword evidence="2" id="KW-0645">Protease</keyword>
<evidence type="ECO:0000313" key="7">
    <source>
        <dbReference type="Proteomes" id="UP000770785"/>
    </source>
</evidence>
<evidence type="ECO:0000313" key="6">
    <source>
        <dbReference type="EMBL" id="NJC26332.1"/>
    </source>
</evidence>
<feature type="domain" description="NlpC/P60" evidence="5">
    <location>
        <begin position="220"/>
        <end position="356"/>
    </location>
</feature>